<name>A0AAD7BXV4_9AGAR</name>
<organism evidence="1 2">
    <name type="scientific">Roridomyces roridus</name>
    <dbReference type="NCBI Taxonomy" id="1738132"/>
    <lineage>
        <taxon>Eukaryota</taxon>
        <taxon>Fungi</taxon>
        <taxon>Dikarya</taxon>
        <taxon>Basidiomycota</taxon>
        <taxon>Agaricomycotina</taxon>
        <taxon>Agaricomycetes</taxon>
        <taxon>Agaricomycetidae</taxon>
        <taxon>Agaricales</taxon>
        <taxon>Marasmiineae</taxon>
        <taxon>Mycenaceae</taxon>
        <taxon>Roridomyces</taxon>
    </lineage>
</organism>
<comment type="caution">
    <text evidence="1">The sequence shown here is derived from an EMBL/GenBank/DDBJ whole genome shotgun (WGS) entry which is preliminary data.</text>
</comment>
<gene>
    <name evidence="1" type="ORF">FB45DRAFT_745848</name>
</gene>
<feature type="non-terminal residue" evidence="1">
    <location>
        <position position="1"/>
    </location>
</feature>
<reference evidence="1" key="1">
    <citation type="submission" date="2023-03" db="EMBL/GenBank/DDBJ databases">
        <title>Massive genome expansion in bonnet fungi (Mycena s.s.) driven by repeated elements and novel gene families across ecological guilds.</title>
        <authorList>
            <consortium name="Lawrence Berkeley National Laboratory"/>
            <person name="Harder C.B."/>
            <person name="Miyauchi S."/>
            <person name="Viragh M."/>
            <person name="Kuo A."/>
            <person name="Thoen E."/>
            <person name="Andreopoulos B."/>
            <person name="Lu D."/>
            <person name="Skrede I."/>
            <person name="Drula E."/>
            <person name="Henrissat B."/>
            <person name="Morin E."/>
            <person name="Kohler A."/>
            <person name="Barry K."/>
            <person name="LaButti K."/>
            <person name="Morin E."/>
            <person name="Salamov A."/>
            <person name="Lipzen A."/>
            <person name="Mereny Z."/>
            <person name="Hegedus B."/>
            <person name="Baldrian P."/>
            <person name="Stursova M."/>
            <person name="Weitz H."/>
            <person name="Taylor A."/>
            <person name="Grigoriev I.V."/>
            <person name="Nagy L.G."/>
            <person name="Martin F."/>
            <person name="Kauserud H."/>
        </authorList>
    </citation>
    <scope>NUCLEOTIDE SEQUENCE</scope>
    <source>
        <strain evidence="1">9284</strain>
    </source>
</reference>
<evidence type="ECO:0000313" key="1">
    <source>
        <dbReference type="EMBL" id="KAJ7633162.1"/>
    </source>
</evidence>
<proteinExistence type="predicted"/>
<keyword evidence="2" id="KW-1185">Reference proteome</keyword>
<evidence type="ECO:0000313" key="2">
    <source>
        <dbReference type="Proteomes" id="UP001221142"/>
    </source>
</evidence>
<dbReference type="Proteomes" id="UP001221142">
    <property type="component" value="Unassembled WGS sequence"/>
</dbReference>
<evidence type="ECO:0008006" key="3">
    <source>
        <dbReference type="Google" id="ProtNLM"/>
    </source>
</evidence>
<protein>
    <recommendedName>
        <fullName evidence="3">F-box domain-containing protein</fullName>
    </recommendedName>
</protein>
<dbReference type="AlphaFoldDB" id="A0AAD7BXV4"/>
<accession>A0AAD7BXV4</accession>
<dbReference type="EMBL" id="JARKIF010000008">
    <property type="protein sequence ID" value="KAJ7633162.1"/>
    <property type="molecule type" value="Genomic_DNA"/>
</dbReference>
<sequence>TPDAIPLEREKLHQELAHYKYPVLTLPTEITSEIFIQFLPPYPARPAIVGKRSPSFLLRICRTWRNVALSTPALWCAVRLHI</sequence>